<evidence type="ECO:0000256" key="1">
    <source>
        <dbReference type="ARBA" id="ARBA00004141"/>
    </source>
</evidence>
<dbReference type="EMBL" id="QLST01000006">
    <property type="protein sequence ID" value="RBA28601.1"/>
    <property type="molecule type" value="Genomic_DNA"/>
</dbReference>
<keyword evidence="4 5" id="KW-0472">Membrane</keyword>
<evidence type="ECO:0000313" key="6">
    <source>
        <dbReference type="EMBL" id="RBA28601.1"/>
    </source>
</evidence>
<organism evidence="6 7">
    <name type="scientific">Flavobacterium tibetense</name>
    <dbReference type="NCBI Taxonomy" id="2233533"/>
    <lineage>
        <taxon>Bacteria</taxon>
        <taxon>Pseudomonadati</taxon>
        <taxon>Bacteroidota</taxon>
        <taxon>Flavobacteriia</taxon>
        <taxon>Flavobacteriales</taxon>
        <taxon>Flavobacteriaceae</taxon>
        <taxon>Flavobacterium</taxon>
    </lineage>
</organism>
<proteinExistence type="predicted"/>
<sequence>MASIRELNKWANAHTYYPIDILRIAFGIFLVIKGMALVADRTYLNEILASLGGFGGEMLLIHYVALAHMGGGVMIIIGLLTRWSLWVQLPIIVGAFAINFIGDFNFSNFIQATLAILVCVFFLFYGSGKHSADYYLKMEM</sequence>
<keyword evidence="2 5" id="KW-0812">Transmembrane</keyword>
<dbReference type="GO" id="GO:0016020">
    <property type="term" value="C:membrane"/>
    <property type="evidence" value="ECO:0007669"/>
    <property type="project" value="UniProtKB-SubCell"/>
</dbReference>
<comment type="subcellular location">
    <subcellularLocation>
        <location evidence="1">Membrane</location>
        <topology evidence="1">Multi-pass membrane protein</topology>
    </subcellularLocation>
</comment>
<evidence type="ECO:0000313" key="7">
    <source>
        <dbReference type="Proteomes" id="UP000253319"/>
    </source>
</evidence>
<evidence type="ECO:0000256" key="2">
    <source>
        <dbReference type="ARBA" id="ARBA00022692"/>
    </source>
</evidence>
<feature type="transmembrane region" description="Helical" evidence="5">
    <location>
        <begin position="59"/>
        <end position="80"/>
    </location>
</feature>
<feature type="transmembrane region" description="Helical" evidence="5">
    <location>
        <begin position="85"/>
        <end position="102"/>
    </location>
</feature>
<keyword evidence="7" id="KW-1185">Reference proteome</keyword>
<dbReference type="InterPro" id="IPR032808">
    <property type="entry name" value="DoxX"/>
</dbReference>
<feature type="transmembrane region" description="Helical" evidence="5">
    <location>
        <begin position="108"/>
        <end position="128"/>
    </location>
</feature>
<protein>
    <submittedName>
        <fullName evidence="6">DoxX family membrane protein</fullName>
    </submittedName>
</protein>
<evidence type="ECO:0000256" key="5">
    <source>
        <dbReference type="SAM" id="Phobius"/>
    </source>
</evidence>
<dbReference type="Proteomes" id="UP000253319">
    <property type="component" value="Unassembled WGS sequence"/>
</dbReference>
<reference evidence="6 7" key="1">
    <citation type="submission" date="2018-06" db="EMBL/GenBank/DDBJ databases">
        <title>Flavobacterium tibetense sp. nov., isolated from a wetland YonghuCo on Tibetan Plateau.</title>
        <authorList>
            <person name="Xing P."/>
            <person name="Phurbu D."/>
            <person name="Lu H."/>
        </authorList>
    </citation>
    <scope>NUCLEOTIDE SEQUENCE [LARGE SCALE GENOMIC DNA]</scope>
    <source>
        <strain evidence="6 7">YH5</strain>
    </source>
</reference>
<dbReference type="Pfam" id="PF07681">
    <property type="entry name" value="DoxX"/>
    <property type="match status" value="1"/>
</dbReference>
<name>A0A365P297_9FLAO</name>
<evidence type="ECO:0000256" key="4">
    <source>
        <dbReference type="ARBA" id="ARBA00023136"/>
    </source>
</evidence>
<dbReference type="RefSeq" id="WP_113988782.1">
    <property type="nucleotide sequence ID" value="NZ_QLST01000006.1"/>
</dbReference>
<feature type="transmembrane region" description="Helical" evidence="5">
    <location>
        <begin position="21"/>
        <end position="39"/>
    </location>
</feature>
<dbReference type="OrthoDB" id="680764at2"/>
<gene>
    <name evidence="6" type="ORF">DPN68_06195</name>
</gene>
<keyword evidence="3 5" id="KW-1133">Transmembrane helix</keyword>
<accession>A0A365P297</accession>
<comment type="caution">
    <text evidence="6">The sequence shown here is derived from an EMBL/GenBank/DDBJ whole genome shotgun (WGS) entry which is preliminary data.</text>
</comment>
<dbReference type="AlphaFoldDB" id="A0A365P297"/>
<evidence type="ECO:0000256" key="3">
    <source>
        <dbReference type="ARBA" id="ARBA00022989"/>
    </source>
</evidence>